<reference evidence="2 3" key="1">
    <citation type="submission" date="2017-08" db="EMBL/GenBank/DDBJ databases">
        <title>Infants hospitalized years apart are colonized by the same room-sourced microbial strains.</title>
        <authorList>
            <person name="Brooks B."/>
            <person name="Olm M.R."/>
            <person name="Firek B.A."/>
            <person name="Baker R."/>
            <person name="Thomas B.C."/>
            <person name="Morowitz M.J."/>
            <person name="Banfield J.F."/>
        </authorList>
    </citation>
    <scope>NUCLEOTIDE SEQUENCE [LARGE SCALE GENOMIC DNA]</scope>
    <source>
        <strain evidence="2">S2_005_003_R2_41</strain>
    </source>
</reference>
<comment type="caution">
    <text evidence="2">The sequence shown here is derived from an EMBL/GenBank/DDBJ whole genome shotgun (WGS) entry which is preliminary data.</text>
</comment>
<dbReference type="AlphaFoldDB" id="A0A2W5QGZ0"/>
<keyword evidence="1" id="KW-1133">Transmembrane helix</keyword>
<evidence type="ECO:0000313" key="3">
    <source>
        <dbReference type="Proteomes" id="UP000249135"/>
    </source>
</evidence>
<evidence type="ECO:0000313" key="2">
    <source>
        <dbReference type="EMBL" id="PZQ77791.1"/>
    </source>
</evidence>
<organism evidence="2 3">
    <name type="scientific">Variovorax paradoxus</name>
    <dbReference type="NCBI Taxonomy" id="34073"/>
    <lineage>
        <taxon>Bacteria</taxon>
        <taxon>Pseudomonadati</taxon>
        <taxon>Pseudomonadota</taxon>
        <taxon>Betaproteobacteria</taxon>
        <taxon>Burkholderiales</taxon>
        <taxon>Comamonadaceae</taxon>
        <taxon>Variovorax</taxon>
    </lineage>
</organism>
<name>A0A2W5QGZ0_VARPD</name>
<accession>A0A2W5QGZ0</accession>
<evidence type="ECO:0000256" key="1">
    <source>
        <dbReference type="SAM" id="Phobius"/>
    </source>
</evidence>
<sequence>MEQAAIAILGALAAWLSQDGRPRWARWACIVGLVGQPLWVVATWRAELWGMFALSVVYTAAWVRGIWVHWVIPARQRAAGAM</sequence>
<evidence type="ECO:0008006" key="4">
    <source>
        <dbReference type="Google" id="ProtNLM"/>
    </source>
</evidence>
<keyword evidence="1" id="KW-0472">Membrane</keyword>
<dbReference type="Proteomes" id="UP000249135">
    <property type="component" value="Unassembled WGS sequence"/>
</dbReference>
<gene>
    <name evidence="2" type="ORF">DI563_02605</name>
</gene>
<dbReference type="EMBL" id="QFPP01000010">
    <property type="protein sequence ID" value="PZQ77791.1"/>
    <property type="molecule type" value="Genomic_DNA"/>
</dbReference>
<proteinExistence type="predicted"/>
<feature type="transmembrane region" description="Helical" evidence="1">
    <location>
        <begin position="49"/>
        <end position="72"/>
    </location>
</feature>
<keyword evidence="1" id="KW-0812">Transmembrane</keyword>
<protein>
    <recommendedName>
        <fullName evidence="4">Nicotinamide riboside transporter PnuC</fullName>
    </recommendedName>
</protein>